<dbReference type="CDD" id="cd05282">
    <property type="entry name" value="ETR_like"/>
    <property type="match status" value="1"/>
</dbReference>
<dbReference type="Proteomes" id="UP000886520">
    <property type="component" value="Chromosome 3"/>
</dbReference>
<proteinExistence type="predicted"/>
<dbReference type="SUPFAM" id="SSF50129">
    <property type="entry name" value="GroES-like"/>
    <property type="match status" value="1"/>
</dbReference>
<dbReference type="GO" id="GO:0016651">
    <property type="term" value="F:oxidoreductase activity, acting on NAD(P)H"/>
    <property type="evidence" value="ECO:0007669"/>
    <property type="project" value="TreeGrafter"/>
</dbReference>
<dbReference type="InterPro" id="IPR013149">
    <property type="entry name" value="ADH-like_C"/>
</dbReference>
<comment type="caution">
    <text evidence="4">The sequence shown here is derived from an EMBL/GenBank/DDBJ whole genome shotgun (WGS) entry which is preliminary data.</text>
</comment>
<protein>
    <recommendedName>
        <fullName evidence="3">Enoyl reductase (ER) domain-containing protein</fullName>
    </recommendedName>
</protein>
<dbReference type="InterPro" id="IPR011032">
    <property type="entry name" value="GroES-like_sf"/>
</dbReference>
<name>A0A9D4VBD7_ADICA</name>
<dbReference type="PANTHER" id="PTHR48106:SF2">
    <property type="entry name" value="ZN2+-BINDING DEHYDROGENASE"/>
    <property type="match status" value="1"/>
</dbReference>
<feature type="domain" description="Enoyl reductase (ER)" evidence="3">
    <location>
        <begin position="61"/>
        <end position="376"/>
    </location>
</feature>
<dbReference type="SUPFAM" id="SSF51735">
    <property type="entry name" value="NAD(P)-binding Rossmann-fold domains"/>
    <property type="match status" value="1"/>
</dbReference>
<dbReference type="SMART" id="SM00829">
    <property type="entry name" value="PKS_ER"/>
    <property type="match status" value="1"/>
</dbReference>
<reference evidence="4" key="1">
    <citation type="submission" date="2021-01" db="EMBL/GenBank/DDBJ databases">
        <title>Adiantum capillus-veneris genome.</title>
        <authorList>
            <person name="Fang Y."/>
            <person name="Liao Q."/>
        </authorList>
    </citation>
    <scope>NUCLEOTIDE SEQUENCE</scope>
    <source>
        <strain evidence="4">H3</strain>
        <tissue evidence="4">Leaf</tissue>
    </source>
</reference>
<dbReference type="Gene3D" id="3.40.50.720">
    <property type="entry name" value="NAD(P)-binding Rossmann-like Domain"/>
    <property type="match status" value="1"/>
</dbReference>
<dbReference type="EMBL" id="JABFUD020000002">
    <property type="protein sequence ID" value="KAI5083385.1"/>
    <property type="molecule type" value="Genomic_DNA"/>
</dbReference>
<dbReference type="InterPro" id="IPR013154">
    <property type="entry name" value="ADH-like_N"/>
</dbReference>
<dbReference type="InterPro" id="IPR020843">
    <property type="entry name" value="ER"/>
</dbReference>
<dbReference type="PANTHER" id="PTHR48106">
    <property type="entry name" value="QUINONE OXIDOREDUCTASE PIG3-RELATED"/>
    <property type="match status" value="1"/>
</dbReference>
<dbReference type="Pfam" id="PF00107">
    <property type="entry name" value="ADH_zinc_N"/>
    <property type="match status" value="1"/>
</dbReference>
<evidence type="ECO:0000259" key="3">
    <source>
        <dbReference type="SMART" id="SM00829"/>
    </source>
</evidence>
<dbReference type="OrthoDB" id="1855221at2759"/>
<keyword evidence="5" id="KW-1185">Reference proteome</keyword>
<evidence type="ECO:0000313" key="5">
    <source>
        <dbReference type="Proteomes" id="UP000886520"/>
    </source>
</evidence>
<evidence type="ECO:0000256" key="2">
    <source>
        <dbReference type="ARBA" id="ARBA00023002"/>
    </source>
</evidence>
<dbReference type="InterPro" id="IPR036291">
    <property type="entry name" value="NAD(P)-bd_dom_sf"/>
</dbReference>
<dbReference type="AlphaFoldDB" id="A0A9D4VBD7"/>
<evidence type="ECO:0000313" key="4">
    <source>
        <dbReference type="EMBL" id="KAI5083385.1"/>
    </source>
</evidence>
<dbReference type="Gene3D" id="3.90.180.10">
    <property type="entry name" value="Medium-chain alcohol dehydrogenases, catalytic domain"/>
    <property type="match status" value="1"/>
</dbReference>
<accession>A0A9D4VBD7</accession>
<organism evidence="4 5">
    <name type="scientific">Adiantum capillus-veneris</name>
    <name type="common">Maidenhair fern</name>
    <dbReference type="NCBI Taxonomy" id="13818"/>
    <lineage>
        <taxon>Eukaryota</taxon>
        <taxon>Viridiplantae</taxon>
        <taxon>Streptophyta</taxon>
        <taxon>Embryophyta</taxon>
        <taxon>Tracheophyta</taxon>
        <taxon>Polypodiopsida</taxon>
        <taxon>Polypodiidae</taxon>
        <taxon>Polypodiales</taxon>
        <taxon>Pteridineae</taxon>
        <taxon>Pteridaceae</taxon>
        <taxon>Vittarioideae</taxon>
        <taxon>Adiantum</taxon>
    </lineage>
</organism>
<sequence>MNPFLSTFASPIRNSSCPSYALFKESSHQFCSRLVYFECFIVFRIMYRAIVQDGFNTEEPEATLKIIEKPIPEATLEHVVVHMKLRPINPTDMVAIRTGRFVRFAKHPLTPGSEGYGVVHSVGDDVKNFKVGDRVVPFMWEGLLYGGGGSWQEYVSVKEKMLTAVPASISDEVAAQFVINPWTVYGMLKDLAVPRGEYILQTAAGSVLGRQVIQLAKHWGIKTINIVRRPEQKEELKLLGADEVICSSTEDVITRVKEITERKLAYGSLDCVGGTLTKSVLASTRRGGQVFVYGVLAGDEAVVLINDLFRQVHVTGWILTNYWNVEERRKEFVEEVWKLLEANVLQPYTGEKFDLADFKEAMKKSEEVGRGGKVLLTS</sequence>
<keyword evidence="1" id="KW-0521">NADP</keyword>
<dbReference type="GO" id="GO:0070402">
    <property type="term" value="F:NADPH binding"/>
    <property type="evidence" value="ECO:0007669"/>
    <property type="project" value="TreeGrafter"/>
</dbReference>
<dbReference type="Pfam" id="PF08240">
    <property type="entry name" value="ADH_N"/>
    <property type="match status" value="1"/>
</dbReference>
<gene>
    <name evidence="4" type="ORF">GOP47_0003128</name>
</gene>
<evidence type="ECO:0000256" key="1">
    <source>
        <dbReference type="ARBA" id="ARBA00022857"/>
    </source>
</evidence>
<keyword evidence="2" id="KW-0560">Oxidoreductase</keyword>